<dbReference type="EMBL" id="VDCJ01000350">
    <property type="protein sequence ID" value="MRU24285.1"/>
    <property type="molecule type" value="Genomic_DNA"/>
</dbReference>
<reference evidence="1" key="3">
    <citation type="submission" date="2021-11" db="EMBL/GenBank/DDBJ databases">
        <authorList>
            <person name="Denance N."/>
            <person name="Briand M."/>
            <person name="Dupas E."/>
            <person name="Durand K."/>
            <person name="Legendre B."/>
            <person name="Cunty A."/>
            <person name="Donnadieu C."/>
            <person name="Lopez Roques C."/>
            <person name="Cesbron S."/>
            <person name="Jacques M.A."/>
        </authorList>
    </citation>
    <scope>NUCLEOTIDE SEQUENCE</scope>
    <source>
        <strain evidence="1">CFBP8070</strain>
    </source>
</reference>
<dbReference type="EMBL" id="JAJKGN010000001">
    <property type="protein sequence ID" value="MDC6408379.1"/>
    <property type="molecule type" value="Genomic_DNA"/>
</dbReference>
<proteinExistence type="predicted"/>
<comment type="caution">
    <text evidence="2">The sequence shown here is derived from an EMBL/GenBank/DDBJ whole genome shotgun (WGS) entry which is preliminary data.</text>
</comment>
<name>A0A9Q4MK36_XYLFS</name>
<dbReference type="Proteomes" id="UP001220702">
    <property type="component" value="Unassembled WGS sequence"/>
</dbReference>
<organism evidence="2 3">
    <name type="scientific">Xylella fastidiosa subsp. multiplex</name>
    <dbReference type="NCBI Taxonomy" id="644357"/>
    <lineage>
        <taxon>Bacteria</taxon>
        <taxon>Pseudomonadati</taxon>
        <taxon>Pseudomonadota</taxon>
        <taxon>Gammaproteobacteria</taxon>
        <taxon>Lysobacterales</taxon>
        <taxon>Lysobacteraceae</taxon>
        <taxon>Xylella</taxon>
    </lineage>
</organism>
<reference evidence="2" key="2">
    <citation type="journal article" date="2020" name="Appl. Environ. Microbiol.">
        <title>Multiple intercontinental introductions associated with the emergence of a plant pathogen in Europe.</title>
        <authorList>
            <person name="Landa B.B."/>
            <person name="Castillo A.I."/>
            <person name="Giampetruzzi A."/>
            <person name="Kahn A."/>
            <person name="Roman-Ecija M."/>
            <person name="Velasco-Amo M.P."/>
            <person name="Navas-Cortes J.A."/>
            <person name="Marco-Noales E."/>
            <person name="Barbe S."/>
            <person name="Moralejo E."/>
            <person name="Coletta-Filho H.D."/>
            <person name="Saldarelli P."/>
            <person name="Saponari M."/>
            <person name="Almeida R.P.P."/>
        </authorList>
    </citation>
    <scope>NUCLEOTIDE SEQUENCE</scope>
    <source>
        <strain evidence="2">XYL1981</strain>
    </source>
</reference>
<gene>
    <name evidence="2" type="ORF">FG476_09485</name>
    <name evidence="1" type="ORF">LOK82_06960</name>
</gene>
<dbReference type="Proteomes" id="UP000474061">
    <property type="component" value="Unassembled WGS sequence"/>
</dbReference>
<reference evidence="1" key="4">
    <citation type="journal article" date="2023" name="Commun. Biol.">
        <title>Suspicions of two bridgehead invasions of Xylella fastidiosa subsp. multiplex in France.</title>
        <authorList>
            <person name="Dupas E."/>
            <person name="Durand K."/>
            <person name="Rieux A."/>
            <person name="Briand M."/>
            <person name="Pruvost O."/>
            <person name="Cunty A."/>
            <person name="Denance N."/>
            <person name="Donnadieu C."/>
            <person name="Legendre B."/>
            <person name="Lopez-Roques C."/>
            <person name="Cesbron S."/>
            <person name="Ravigne V."/>
            <person name="Jacques M.A."/>
        </authorList>
    </citation>
    <scope>NUCLEOTIDE SEQUENCE</scope>
    <source>
        <strain evidence="1">CFBP8070</strain>
    </source>
</reference>
<dbReference type="AlphaFoldDB" id="A0A9Q4MK36"/>
<evidence type="ECO:0000313" key="3">
    <source>
        <dbReference type="Proteomes" id="UP000474061"/>
    </source>
</evidence>
<dbReference type="Pfam" id="PF07793">
    <property type="entry name" value="DUF1631"/>
    <property type="match status" value="1"/>
</dbReference>
<accession>A0A9Q4MK36</accession>
<evidence type="ECO:0000313" key="2">
    <source>
        <dbReference type="EMBL" id="MRU24285.1"/>
    </source>
</evidence>
<evidence type="ECO:0000313" key="1">
    <source>
        <dbReference type="EMBL" id="MDC6408379.1"/>
    </source>
</evidence>
<dbReference type="InterPro" id="IPR012434">
    <property type="entry name" value="DUF1631"/>
</dbReference>
<dbReference type="RefSeq" id="WP_004085375.1">
    <property type="nucleotide sequence ID" value="NZ_CP047134.1"/>
</dbReference>
<protein>
    <submittedName>
        <fullName evidence="2">DUF1631 domain-containing protein</fullName>
    </submittedName>
</protein>
<reference evidence="2" key="1">
    <citation type="submission" date="2019-05" db="EMBL/GenBank/DDBJ databases">
        <authorList>
            <person name="Castillo A."/>
            <person name="Giampetruzzi A."/>
            <person name="Landa B."/>
            <person name="Saponari M."/>
            <person name="Almeida R.P.P."/>
            <person name="Moralejo E."/>
            <person name="Marco-Noales E."/>
            <person name="Velasco-Amo M.P."/>
            <person name="Roman-Ecija M."/>
            <person name="Navarro I."/>
            <person name="Monterde A."/>
            <person name="Barbe S."/>
        </authorList>
    </citation>
    <scope>NUCLEOTIDE SEQUENCE</scope>
    <source>
        <strain evidence="2">XYL1981</strain>
    </source>
</reference>
<sequence length="95" mass="10880">MRKTPPVRGLLDPLTDACDTNVGSTPVDLALMGKVEEIVKRLMSDFKHNFSIFLSLEQAFLKFLMQHRCQVGIMERRIAETQRCISLLGRNWTNT</sequence>